<dbReference type="SUPFAM" id="SSF54523">
    <property type="entry name" value="Pili subunits"/>
    <property type="match status" value="1"/>
</dbReference>
<evidence type="ECO:0000256" key="10">
    <source>
        <dbReference type="ARBA" id="ARBA00023237"/>
    </source>
</evidence>
<dbReference type="PROSITE" id="PS51272">
    <property type="entry name" value="SLH"/>
    <property type="match status" value="1"/>
</dbReference>
<evidence type="ECO:0000256" key="2">
    <source>
        <dbReference type="ARBA" id="ARBA00004442"/>
    </source>
</evidence>
<dbReference type="Pfam" id="PF05662">
    <property type="entry name" value="YadA_stalk"/>
    <property type="match status" value="2"/>
</dbReference>
<dbReference type="RefSeq" id="WP_093912828.1">
    <property type="nucleotide sequence ID" value="NZ_FONL01000002.1"/>
</dbReference>
<comment type="similarity">
    <text evidence="3">Belongs to the autotransporter-2 (AT-2) (TC 1.B.40) family.</text>
</comment>
<evidence type="ECO:0000256" key="11">
    <source>
        <dbReference type="SAM" id="MobiDB-lite"/>
    </source>
</evidence>
<keyword evidence="4" id="KW-0813">Transport</keyword>
<keyword evidence="7" id="KW-0732">Signal</keyword>
<evidence type="ECO:0000256" key="7">
    <source>
        <dbReference type="ARBA" id="ARBA00022729"/>
    </source>
</evidence>
<dbReference type="Pfam" id="PF00395">
    <property type="entry name" value="SLH"/>
    <property type="match status" value="1"/>
</dbReference>
<evidence type="ECO:0000256" key="4">
    <source>
        <dbReference type="ARBA" id="ARBA00022448"/>
    </source>
</evidence>
<dbReference type="SUPFAM" id="SSF101967">
    <property type="entry name" value="Adhesin YadA, collagen-binding domain"/>
    <property type="match status" value="5"/>
</dbReference>
<dbReference type="InterPro" id="IPR011049">
    <property type="entry name" value="Serralysin-like_metalloprot_C"/>
</dbReference>
<dbReference type="OrthoDB" id="2216692at2"/>
<keyword evidence="9" id="KW-0472">Membrane</keyword>
<keyword evidence="10" id="KW-0998">Cell outer membrane</keyword>
<evidence type="ECO:0000256" key="6">
    <source>
        <dbReference type="ARBA" id="ARBA00022692"/>
    </source>
</evidence>
<dbReference type="PANTHER" id="PTHR43308">
    <property type="entry name" value="OUTER MEMBRANE PROTEIN ALPHA-RELATED"/>
    <property type="match status" value="1"/>
</dbReference>
<evidence type="ECO:0000313" key="14">
    <source>
        <dbReference type="Proteomes" id="UP000198896"/>
    </source>
</evidence>
<dbReference type="GO" id="GO:0009279">
    <property type="term" value="C:cell outer membrane"/>
    <property type="evidence" value="ECO:0007669"/>
    <property type="project" value="UniProtKB-SubCell"/>
</dbReference>
<dbReference type="InterPro" id="IPR001119">
    <property type="entry name" value="SLH_dom"/>
</dbReference>
<dbReference type="Gene3D" id="2.150.10.10">
    <property type="entry name" value="Serralysin-like metalloprotease, C-terminal"/>
    <property type="match status" value="5"/>
</dbReference>
<evidence type="ECO:0000256" key="3">
    <source>
        <dbReference type="ARBA" id="ARBA00005848"/>
    </source>
</evidence>
<sequence>MNKIFKVVWSKTKNSYVVVSEIAKRNGKCSSSLNKKLIAAFLAAGTVLSVTGSAWAEPAPVPGGYQITGRNNYVEPDGDSDAQTVFGSGNTVTGLYGTAWGYKNIAADSYATVWGSYNKAGQNKTDKQNLINRLLEENQIHSNETGGFGTNTTAWGSNTEAFGTDATAFGFKTKAYGLHATAWGTQTMAMGVDSTAFGLDTVAKGRQAVAWGEKTLADGSNATAFGEYTRAITSDDESKMGATAFGVGSLAMNSSATAFGGATTAQGEASTAFGSNSLAAGTFSTAFGENSYALGDNSLAALGGQTGSGSLGYNFPEDPEALAVNVYATKISVNAEGAVAIGKKAVAYRSYTYAIGNNTRAMAKNSLAIGNGAYAYGVSSSLIGTGSKIGGSSVNLQGVAASVYGAYNSVEAKSGVDFDGFANSVFGVGNLTSNANSSVVVGTGNTVQDSYEDLSDEITTVWDNIRSKESAYVTARADYDAADKAYKAGQITWEELQEARDKYLQAQTEYTTAEAALPDAVKNEIAEKGGRAIAIGSVNTVKGKNGIAIGSGSTVSGENSIAIGTGHTVSGKNSGAFGDPSEITGDGSYAIGNDNSIGAADGFILGNNAEVSYEGGVALGAGSKVLADDAPTAGGFNPSTGETEYTDKTNVWTATTGPVSVGSSEVTRQIKYVAAGSADTDAVNVAQLKAAQVEIIGGDNVEVIKDTSSGHTVYTIHSLNAIVEAGENVAVTPATPETTDKTIGQTTDLTAGETAGTTLEPMPSDNPIEPSGANNHTTTYTVDAADSKVDSVKVESGEPKTTGNKTETEYTVTVTSKEQSVEENKIVTRDVEKTGTFTITDLDTKYEAKQQTESGEDYKEGSTTFTVSEVDGEAVGTGTIEAGENVKITEKDGKAIISAKDTTYTLSYKKGEKAADGSTEYTISLKDKEGNDAGEAIVVDTDTDTQYELSGEKGETTDNHTQYSISLKGTDGSENTFEFLDTRNTVEAGKNVTIDEVKNDDGSFTYTINAAGGGGLAEISFNGDNKDAQIDSPKVLNIEGGATGELSDGNIGVESDGKDTLTIRLAKDIKDVDSITVNKKIKVGDNTTIEGDTVTTKTVNADTVKAGGTTIDDNGLTTDGGNGPSVTKDGIDAGKKKITNVERGTADTDAVNVSQLREASGDIYNELNRLDDRTRKGLAGAAALAALHPMDFNPDDKMQFSAGVGHYRGQNAAAIGAFYRPDESVMFSIGGVIGNGDNMINAGITFGLDGTRNRITRSRTAMAREIQDLRSLVTQMAARMDRLEGANIETAMFPDVPENHWAYEYVEDLQKRGALKGYPDGLFKGDRAMTRYEFAAMLDRLVRSGVTLDSRVAKEFEPELGRIYVERISGQDNDRKKVERVRVNNSDSKYPEGKTRDVYGSKIVTAVPKQA</sequence>
<keyword evidence="6" id="KW-0812">Transmembrane</keyword>
<dbReference type="InterPro" id="IPR008635">
    <property type="entry name" value="Coiled_stalk_dom"/>
</dbReference>
<protein>
    <submittedName>
        <fullName evidence="13">Head domain of trimeric autotransporter adhesin</fullName>
    </submittedName>
</protein>
<dbReference type="STRING" id="1123323.SAMN05216245_102255"/>
<feature type="compositionally biased region" description="Basic and acidic residues" evidence="11">
    <location>
        <begin position="785"/>
        <end position="798"/>
    </location>
</feature>
<evidence type="ECO:0000259" key="12">
    <source>
        <dbReference type="PROSITE" id="PS51272"/>
    </source>
</evidence>
<evidence type="ECO:0000313" key="13">
    <source>
        <dbReference type="EMBL" id="SFE20343.1"/>
    </source>
</evidence>
<reference evidence="13 14" key="1">
    <citation type="submission" date="2016-10" db="EMBL/GenBank/DDBJ databases">
        <authorList>
            <person name="de Groot N.N."/>
        </authorList>
    </citation>
    <scope>NUCLEOTIDE SEQUENCE [LARGE SCALE GENOMIC DNA]</scope>
    <source>
        <strain evidence="13 14">DSM 9236</strain>
    </source>
</reference>
<dbReference type="Pfam" id="PF05658">
    <property type="entry name" value="YadA_head"/>
    <property type="match status" value="6"/>
</dbReference>
<evidence type="ECO:0000256" key="8">
    <source>
        <dbReference type="ARBA" id="ARBA00022927"/>
    </source>
</evidence>
<keyword evidence="14" id="KW-1185">Reference proteome</keyword>
<dbReference type="Gene3D" id="2.20.70.140">
    <property type="match status" value="1"/>
</dbReference>
<dbReference type="Pfam" id="PF13018">
    <property type="entry name" value="ESPR"/>
    <property type="match status" value="1"/>
</dbReference>
<dbReference type="InterPro" id="IPR008640">
    <property type="entry name" value="Adhesin_Head_dom"/>
</dbReference>
<dbReference type="InterPro" id="IPR005594">
    <property type="entry name" value="YadA_C"/>
</dbReference>
<gene>
    <name evidence="13" type="ORF">SAMN05216245_102255</name>
</gene>
<dbReference type="SUPFAM" id="SSF56954">
    <property type="entry name" value="Outer membrane efflux proteins (OEP)"/>
    <property type="match status" value="1"/>
</dbReference>
<feature type="region of interest" description="Disordered" evidence="11">
    <location>
        <begin position="756"/>
        <end position="804"/>
    </location>
</feature>
<evidence type="ECO:0000256" key="1">
    <source>
        <dbReference type="ARBA" id="ARBA00004241"/>
    </source>
</evidence>
<evidence type="ECO:0000256" key="5">
    <source>
        <dbReference type="ARBA" id="ARBA00022452"/>
    </source>
</evidence>
<name>A0A1I1YQ99_9FIRM</name>
<dbReference type="InterPro" id="IPR024973">
    <property type="entry name" value="ESPR"/>
</dbReference>
<accession>A0A1I1YQ99</accession>
<dbReference type="InterPro" id="IPR045584">
    <property type="entry name" value="Pilin-like"/>
</dbReference>
<dbReference type="Pfam" id="PF03895">
    <property type="entry name" value="YadA_anchor"/>
    <property type="match status" value="1"/>
</dbReference>
<feature type="domain" description="SLH" evidence="12">
    <location>
        <begin position="1289"/>
        <end position="1352"/>
    </location>
</feature>
<dbReference type="GO" id="GO:0015031">
    <property type="term" value="P:protein transport"/>
    <property type="evidence" value="ECO:0007669"/>
    <property type="project" value="UniProtKB-KW"/>
</dbReference>
<organism evidence="13 14">
    <name type="scientific">Succiniclasticum ruminis DSM 9236</name>
    <dbReference type="NCBI Taxonomy" id="1123323"/>
    <lineage>
        <taxon>Bacteria</taxon>
        <taxon>Bacillati</taxon>
        <taxon>Bacillota</taxon>
        <taxon>Negativicutes</taxon>
        <taxon>Acidaminococcales</taxon>
        <taxon>Acidaminococcaceae</taxon>
        <taxon>Succiniclasticum</taxon>
    </lineage>
</organism>
<dbReference type="PANTHER" id="PTHR43308:SF1">
    <property type="entry name" value="OUTER MEMBRANE PROTEIN ALPHA"/>
    <property type="match status" value="1"/>
</dbReference>
<dbReference type="CDD" id="cd12820">
    <property type="entry name" value="LbR_YadA-like"/>
    <property type="match status" value="3"/>
</dbReference>
<dbReference type="InterPro" id="IPR051465">
    <property type="entry name" value="Cell_Envelope_Struct_Comp"/>
</dbReference>
<feature type="compositionally biased region" description="Polar residues" evidence="11">
    <location>
        <begin position="772"/>
        <end position="781"/>
    </location>
</feature>
<dbReference type="GO" id="GO:0009986">
    <property type="term" value="C:cell surface"/>
    <property type="evidence" value="ECO:0007669"/>
    <property type="project" value="UniProtKB-SubCell"/>
</dbReference>
<keyword evidence="5" id="KW-1134">Transmembrane beta strand</keyword>
<dbReference type="EMBL" id="FONL01000002">
    <property type="protein sequence ID" value="SFE20343.1"/>
    <property type="molecule type" value="Genomic_DNA"/>
</dbReference>
<dbReference type="Gene3D" id="6.10.250.2040">
    <property type="match status" value="1"/>
</dbReference>
<comment type="subcellular location">
    <subcellularLocation>
        <location evidence="2">Cell outer membrane</location>
    </subcellularLocation>
    <subcellularLocation>
        <location evidence="1">Cell surface</location>
    </subcellularLocation>
</comment>
<evidence type="ECO:0000256" key="9">
    <source>
        <dbReference type="ARBA" id="ARBA00023136"/>
    </source>
</evidence>
<proteinExistence type="inferred from homology"/>
<dbReference type="Gene3D" id="3.30.1300.30">
    <property type="entry name" value="GSPII I/J protein-like"/>
    <property type="match status" value="1"/>
</dbReference>
<keyword evidence="8" id="KW-0653">Protein transport</keyword>
<dbReference type="Proteomes" id="UP000198896">
    <property type="component" value="Unassembled WGS sequence"/>
</dbReference>